<organism evidence="2 3">
    <name type="scientific">Iris pallida</name>
    <name type="common">Sweet iris</name>
    <dbReference type="NCBI Taxonomy" id="29817"/>
    <lineage>
        <taxon>Eukaryota</taxon>
        <taxon>Viridiplantae</taxon>
        <taxon>Streptophyta</taxon>
        <taxon>Embryophyta</taxon>
        <taxon>Tracheophyta</taxon>
        <taxon>Spermatophyta</taxon>
        <taxon>Magnoliopsida</taxon>
        <taxon>Liliopsida</taxon>
        <taxon>Asparagales</taxon>
        <taxon>Iridaceae</taxon>
        <taxon>Iridoideae</taxon>
        <taxon>Irideae</taxon>
        <taxon>Iris</taxon>
    </lineage>
</organism>
<feature type="region of interest" description="Disordered" evidence="1">
    <location>
        <begin position="23"/>
        <end position="43"/>
    </location>
</feature>
<dbReference type="AlphaFoldDB" id="A0AAX6HQ04"/>
<keyword evidence="2" id="KW-0808">Transferase</keyword>
<sequence>MDGRARLGRLLLPSLRGGRREFDDGTRADLAGERGMQTVVKNQLTPASLLDQAEETPRVRARWRTTSRRCAGVWWRSGSAVGSWLLGRLSRRRSMSTWRHGG</sequence>
<evidence type="ECO:0000256" key="1">
    <source>
        <dbReference type="SAM" id="MobiDB-lite"/>
    </source>
</evidence>
<dbReference type="GO" id="GO:0016301">
    <property type="term" value="F:kinase activity"/>
    <property type="evidence" value="ECO:0007669"/>
    <property type="project" value="UniProtKB-KW"/>
</dbReference>
<dbReference type="Proteomes" id="UP001140949">
    <property type="component" value="Unassembled WGS sequence"/>
</dbReference>
<keyword evidence="2" id="KW-0675">Receptor</keyword>
<keyword evidence="3" id="KW-1185">Reference proteome</keyword>
<evidence type="ECO:0000313" key="2">
    <source>
        <dbReference type="EMBL" id="KAJ6843090.1"/>
    </source>
</evidence>
<evidence type="ECO:0000313" key="3">
    <source>
        <dbReference type="Proteomes" id="UP001140949"/>
    </source>
</evidence>
<accession>A0AAX6HQ04</accession>
<proteinExistence type="predicted"/>
<name>A0AAX6HQ04_IRIPA</name>
<reference evidence="2" key="2">
    <citation type="submission" date="2023-04" db="EMBL/GenBank/DDBJ databases">
        <authorList>
            <person name="Bruccoleri R.E."/>
            <person name="Oakeley E.J."/>
            <person name="Faust A.-M."/>
            <person name="Dessus-Babus S."/>
            <person name="Altorfer M."/>
            <person name="Burckhardt D."/>
            <person name="Oertli M."/>
            <person name="Naumann U."/>
            <person name="Petersen F."/>
            <person name="Wong J."/>
        </authorList>
    </citation>
    <scope>NUCLEOTIDE SEQUENCE</scope>
    <source>
        <strain evidence="2">GSM-AAB239-AS_SAM_17_03QT</strain>
        <tissue evidence="2">Leaf</tissue>
    </source>
</reference>
<keyword evidence="2" id="KW-0418">Kinase</keyword>
<protein>
    <submittedName>
        <fullName evidence="2">Proline-rich receptor-like protein kinase PERK3</fullName>
    </submittedName>
</protein>
<reference evidence="2" key="1">
    <citation type="journal article" date="2023" name="GigaByte">
        <title>Genome assembly of the bearded iris, Iris pallida Lam.</title>
        <authorList>
            <person name="Bruccoleri R.E."/>
            <person name="Oakeley E.J."/>
            <person name="Faust A.M.E."/>
            <person name="Altorfer M."/>
            <person name="Dessus-Babus S."/>
            <person name="Burckhardt D."/>
            <person name="Oertli M."/>
            <person name="Naumann U."/>
            <person name="Petersen F."/>
            <person name="Wong J."/>
        </authorList>
    </citation>
    <scope>NUCLEOTIDE SEQUENCE</scope>
    <source>
        <strain evidence="2">GSM-AAB239-AS_SAM_17_03QT</strain>
    </source>
</reference>
<dbReference type="EMBL" id="JANAVB010007399">
    <property type="protein sequence ID" value="KAJ6843090.1"/>
    <property type="molecule type" value="Genomic_DNA"/>
</dbReference>
<feature type="compositionally biased region" description="Basic and acidic residues" evidence="1">
    <location>
        <begin position="23"/>
        <end position="32"/>
    </location>
</feature>
<comment type="caution">
    <text evidence="2">The sequence shown here is derived from an EMBL/GenBank/DDBJ whole genome shotgun (WGS) entry which is preliminary data.</text>
</comment>
<gene>
    <name evidence="2" type="ORF">M6B38_300095</name>
</gene>